<dbReference type="Gramene" id="TraesWEE_scaffold_010084_01G000100.1">
    <property type="protein sequence ID" value="TraesWEE_scaffold_010084_01G000100.1"/>
    <property type="gene ID" value="TraesWEE_scaffold_010084_01G000100"/>
</dbReference>
<dbReference type="OrthoDB" id="605080at2759"/>
<dbReference type="Gramene" id="TraesPARA_EIv1.0_2278280.1">
    <property type="protein sequence ID" value="TraesPARA_EIv1.0_2278280.1.CDS"/>
    <property type="gene ID" value="TraesPARA_EIv1.0_2278280"/>
</dbReference>
<feature type="domain" description="NB-ARC" evidence="7">
    <location>
        <begin position="167"/>
        <end position="329"/>
    </location>
</feature>
<dbReference type="Gramene" id="TraesJAG7A03G03864340.1">
    <property type="protein sequence ID" value="TraesJAG7A03G03864340.1"/>
    <property type="gene ID" value="TraesJAG7A03G03864340"/>
</dbReference>
<dbReference type="Gramene" id="TraesJUL7A03G03917780.1">
    <property type="protein sequence ID" value="TraesJUL7A03G03917780.1"/>
    <property type="gene ID" value="TraesJUL7A03G03917780"/>
</dbReference>
<evidence type="ECO:0000259" key="8">
    <source>
        <dbReference type="Pfam" id="PF18052"/>
    </source>
</evidence>
<dbReference type="GO" id="GO:0043531">
    <property type="term" value="F:ADP binding"/>
    <property type="evidence" value="ECO:0007669"/>
    <property type="project" value="InterPro"/>
</dbReference>
<dbReference type="PaxDb" id="4565-Traes_7AS_BAE1C8CEE.2"/>
<dbReference type="InterPro" id="IPR027417">
    <property type="entry name" value="P-loop_NTPase"/>
</dbReference>
<dbReference type="SUPFAM" id="SSF52540">
    <property type="entry name" value="P-loop containing nucleoside triphosphate hydrolases"/>
    <property type="match status" value="1"/>
</dbReference>
<evidence type="ECO:0000256" key="2">
    <source>
        <dbReference type="ARBA" id="ARBA00022614"/>
    </source>
</evidence>
<keyword evidence="12" id="KW-1185">Reference proteome</keyword>
<evidence type="ECO:0000256" key="4">
    <source>
        <dbReference type="ARBA" id="ARBA00022741"/>
    </source>
</evidence>
<dbReference type="InterPro" id="IPR036388">
    <property type="entry name" value="WH-like_DNA-bd_sf"/>
</dbReference>
<evidence type="ECO:0000256" key="5">
    <source>
        <dbReference type="ARBA" id="ARBA00022821"/>
    </source>
</evidence>
<reference evidence="11" key="2">
    <citation type="submission" date="2018-10" db="UniProtKB">
        <authorList>
            <consortium name="EnsemblPlants"/>
        </authorList>
    </citation>
    <scope>IDENTIFICATION</scope>
</reference>
<dbReference type="Pfam" id="PF23598">
    <property type="entry name" value="LRR_14"/>
    <property type="match status" value="1"/>
</dbReference>
<protein>
    <submittedName>
        <fullName evidence="11">Uncharacterized protein</fullName>
    </submittedName>
</protein>
<evidence type="ECO:0000256" key="1">
    <source>
        <dbReference type="ARBA" id="ARBA00008894"/>
    </source>
</evidence>
<dbReference type="Proteomes" id="UP000019116">
    <property type="component" value="Chromosome 7A"/>
</dbReference>
<dbReference type="GO" id="GO:0002758">
    <property type="term" value="P:innate immune response-activating signaling pathway"/>
    <property type="evidence" value="ECO:0007669"/>
    <property type="project" value="UniProtKB-ARBA"/>
</dbReference>
<evidence type="ECO:0000313" key="12">
    <source>
        <dbReference type="Proteomes" id="UP000019116"/>
    </source>
</evidence>
<evidence type="ECO:0000259" key="7">
    <source>
        <dbReference type="Pfam" id="PF00931"/>
    </source>
</evidence>
<sequence length="920" mass="104253">MDRILVSASTGAMNSVLGKLANLMGEEFAKLKNLRKEVKFVSDELASMKDALEGLSYLDELDPQTKRWRDIVREMSYDIEEIIDDFMQNIGGTDKSDGFVSSTIRRLKTLRSRHRIARQIEDVKKLVLETSARRQRYKIDTSSSSNVAIDPRVASLYENAANLVGVEEPTNELINLLRDGEKKLKVVSIVGFGGLGKTTLASVVHGKLKGEVSSCTAFVLVSQKPDIPKLLRGLLSQLGVEPSIHACESHLIDMLREHLKNERYLIIIDDIWDVSAWDIIKCAFPENYLGSRVITTTRIQVVAKACCFHGHDHILEMKPLNDKDSRRLFFGRIFGSEEACPRHLRDVSVEILKKCGGLPLAIVTISSMLASEDSIQKERWEHVRSCLGSLKNLTLEGVRQILNLSYRDLPLHLKTCLLYLGMYPEDYIISRYDLERQWMAEGFVGKDYGQDCVKVASNYFNELVNRSLIQPVKFDGRGSVTKCKIHDMMLDLILLKSTEENFFTIVDDPRTITGLDYKIRRLSVHLDSLSNSQAILPRNISMSHVRSVMFFGSSESTPDLVEFKLLRVLFINHHRATVDLSGLSKLYQLRYLRISRFCLYQLPTQIRALQHLQTLDMGRYSNIPSDILSKKIPSDIVHLPYLMHLNVGSELFDGIGKMKSLRHLCAFDLAVNTMDNIKNIGELTNLRYLFISCGPHLDDTERRMDVLRSSLGKLRNLEDLIVSMRGCIDGLMPLSPPPTPYQLERFVMFRNCWFSRIPSWIGELRNLGELRLQVCELLNDGVGILSELPVLVHLDMDIRRAVDKMIVICAGRGTFPALKRLSLQISSMTYLDFQAGVMPKLQRLEVMHNMNGSDQNGASPAGIEHLLALEELSAAIGCEGATEPTKRSTESALRSAINMHPSHPRVTIRFFRRNLKFFPE</sequence>
<dbReference type="InterPro" id="IPR058922">
    <property type="entry name" value="WHD_DRP"/>
</dbReference>
<evidence type="ECO:0000256" key="3">
    <source>
        <dbReference type="ARBA" id="ARBA00022737"/>
    </source>
</evidence>
<dbReference type="Gramene" id="TraesPARA_EIv1.0_2278280.2">
    <property type="protein sequence ID" value="TraesPARA_EIv1.0_2278280.2.CDS"/>
    <property type="gene ID" value="TraesPARA_EIv1.0_2278280"/>
</dbReference>
<dbReference type="Gramene" id="TraesSYM7A03G03833480.1">
    <property type="protein sequence ID" value="TraesSYM7A03G03833480.1"/>
    <property type="gene ID" value="TraesSYM7A03G03833480"/>
</dbReference>
<feature type="domain" description="Disease resistance R13L4/SHOC-2-like LRR" evidence="10">
    <location>
        <begin position="544"/>
        <end position="905"/>
    </location>
</feature>
<keyword evidence="3" id="KW-0677">Repeat</keyword>
<dbReference type="OMA" id="CAFPENY"/>
<dbReference type="PANTHER" id="PTHR23155">
    <property type="entry name" value="DISEASE RESISTANCE PROTEIN RP"/>
    <property type="match status" value="1"/>
</dbReference>
<evidence type="ECO:0000256" key="6">
    <source>
        <dbReference type="ARBA" id="ARBA00023054"/>
    </source>
</evidence>
<dbReference type="InterPro" id="IPR038005">
    <property type="entry name" value="RX-like_CC"/>
</dbReference>
<feature type="domain" description="Disease resistance N-terminal" evidence="8">
    <location>
        <begin position="12"/>
        <end position="100"/>
    </location>
</feature>
<evidence type="ECO:0000259" key="9">
    <source>
        <dbReference type="Pfam" id="PF23559"/>
    </source>
</evidence>
<dbReference type="PRINTS" id="PR00364">
    <property type="entry name" value="DISEASERSIST"/>
</dbReference>
<comment type="similarity">
    <text evidence="1">Belongs to the disease resistance NB-LRR family.</text>
</comment>
<dbReference type="FunFam" id="1.10.10.10:FF:000322">
    <property type="entry name" value="Probable disease resistance protein At1g63360"/>
    <property type="match status" value="1"/>
</dbReference>
<dbReference type="Gene3D" id="1.20.5.4130">
    <property type="match status" value="1"/>
</dbReference>
<dbReference type="InterPro" id="IPR041118">
    <property type="entry name" value="Rx_N"/>
</dbReference>
<evidence type="ECO:0000313" key="11">
    <source>
        <dbReference type="EnsemblPlants" id="TraesCS7A02G226500.1"/>
    </source>
</evidence>
<dbReference type="InterPro" id="IPR032675">
    <property type="entry name" value="LRR_dom_sf"/>
</dbReference>
<dbReference type="Pfam" id="PF00931">
    <property type="entry name" value="NB-ARC"/>
    <property type="match status" value="1"/>
</dbReference>
<dbReference type="Gramene" id="TraesSYM7A03G03833480.3">
    <property type="protein sequence ID" value="TraesSYM7A03G03833480.3"/>
    <property type="gene ID" value="TraesSYM7A03G03833480"/>
</dbReference>
<dbReference type="GO" id="GO:0009626">
    <property type="term" value="P:plant-type hypersensitive response"/>
    <property type="evidence" value="ECO:0007669"/>
    <property type="project" value="UniProtKB-ARBA"/>
</dbReference>
<dbReference type="Gramene" id="TraesCS7A02G226500.1">
    <property type="protein sequence ID" value="TraesCS7A02G226500.1"/>
    <property type="gene ID" value="TraesCS7A02G226500"/>
</dbReference>
<dbReference type="GO" id="GO:0042742">
    <property type="term" value="P:defense response to bacterium"/>
    <property type="evidence" value="ECO:0007669"/>
    <property type="project" value="UniProtKB-ARBA"/>
</dbReference>
<dbReference type="Gramene" id="TraesSTA7A03G03877710.1">
    <property type="protein sequence ID" value="TraesSTA7A03G03877710.1"/>
    <property type="gene ID" value="TraesSTA7A03G03877710"/>
</dbReference>
<dbReference type="Gramene" id="TraesCS7A03G0526500.1">
    <property type="protein sequence ID" value="TraesCS7A03G0526500.1.CDS"/>
    <property type="gene ID" value="TraesCS7A03G0526500"/>
</dbReference>
<dbReference type="PANTHER" id="PTHR23155:SF906">
    <property type="entry name" value="OS08G0205100 PROTEIN"/>
    <property type="match status" value="1"/>
</dbReference>
<reference evidence="11" key="1">
    <citation type="submission" date="2018-08" db="EMBL/GenBank/DDBJ databases">
        <authorList>
            <person name="Rossello M."/>
        </authorList>
    </citation>
    <scope>NUCLEOTIDE SEQUENCE [LARGE SCALE GENOMIC DNA]</scope>
    <source>
        <strain evidence="11">cv. Chinese Spring</strain>
    </source>
</reference>
<dbReference type="Pfam" id="PF18052">
    <property type="entry name" value="Rx_N"/>
    <property type="match status" value="1"/>
</dbReference>
<proteinExistence type="inferred from homology"/>
<dbReference type="InterPro" id="IPR044974">
    <property type="entry name" value="Disease_R_plants"/>
</dbReference>
<dbReference type="SMR" id="A0A3B6RD13"/>
<dbReference type="Gene3D" id="3.80.10.10">
    <property type="entry name" value="Ribonuclease Inhibitor"/>
    <property type="match status" value="1"/>
</dbReference>
<dbReference type="Gramene" id="TraesKAR7A01G0132610.1">
    <property type="protein sequence ID" value="cds.TraesKAR7A01G0132610.1"/>
    <property type="gene ID" value="TraesKAR7A01G0132610"/>
</dbReference>
<dbReference type="EnsemblPlants" id="TraesCS7A02G226500.1">
    <property type="protein sequence ID" value="TraesCS7A02G226500.1"/>
    <property type="gene ID" value="TraesCS7A02G226500"/>
</dbReference>
<dbReference type="Pfam" id="PF23559">
    <property type="entry name" value="WHD_DRP"/>
    <property type="match status" value="1"/>
</dbReference>
<feature type="domain" description="Disease resistance protein winged helix" evidence="9">
    <location>
        <begin position="422"/>
        <end position="493"/>
    </location>
</feature>
<dbReference type="Gramene" id="TraesARI7A03G03853840.1">
    <property type="protein sequence ID" value="TraesARI7A03G03853840.1"/>
    <property type="gene ID" value="TraesARI7A03G03853840"/>
</dbReference>
<keyword evidence="6" id="KW-0175">Coiled coil</keyword>
<dbReference type="Gramene" id="TraesLAC7A03G03835100.1">
    <property type="protein sequence ID" value="TraesLAC7A03G03835100.1"/>
    <property type="gene ID" value="TraesLAC7A03G03835100"/>
</dbReference>
<dbReference type="AlphaFoldDB" id="A0A3B6RD13"/>
<name>A0A3B6RD13_WHEAT</name>
<dbReference type="SUPFAM" id="SSF52058">
    <property type="entry name" value="L domain-like"/>
    <property type="match status" value="1"/>
</dbReference>
<accession>A0A3B6RD13</accession>
<evidence type="ECO:0000259" key="10">
    <source>
        <dbReference type="Pfam" id="PF23598"/>
    </source>
</evidence>
<keyword evidence="5" id="KW-0611">Plant defense</keyword>
<dbReference type="InterPro" id="IPR055414">
    <property type="entry name" value="LRR_R13L4/SHOC2-like"/>
</dbReference>
<dbReference type="InterPro" id="IPR002182">
    <property type="entry name" value="NB-ARC"/>
</dbReference>
<keyword evidence="2" id="KW-0433">Leucine-rich repeat</keyword>
<dbReference type="Gene3D" id="1.10.10.10">
    <property type="entry name" value="Winged helix-like DNA-binding domain superfamily/Winged helix DNA-binding domain"/>
    <property type="match status" value="1"/>
</dbReference>
<keyword evidence="4" id="KW-0547">Nucleotide-binding</keyword>
<dbReference type="Gene3D" id="3.40.50.300">
    <property type="entry name" value="P-loop containing nucleotide triphosphate hydrolases"/>
    <property type="match status" value="1"/>
</dbReference>
<dbReference type="Gramene" id="TraesNOR7A03G03925210.1">
    <property type="protein sequence ID" value="TraesNOR7A03G03925210.1"/>
    <property type="gene ID" value="TraesNOR7A03G03925210"/>
</dbReference>
<dbReference type="CDD" id="cd14798">
    <property type="entry name" value="RX-CC_like"/>
    <property type="match status" value="1"/>
</dbReference>
<dbReference type="Gramene" id="TraesCAD_scaffold_033772_01G000200.1">
    <property type="protein sequence ID" value="TraesCAD_scaffold_033772_01G000200.1"/>
    <property type="gene ID" value="TraesCAD_scaffold_033772_01G000200"/>
</dbReference>
<organism evidence="11">
    <name type="scientific">Triticum aestivum</name>
    <name type="common">Wheat</name>
    <dbReference type="NCBI Taxonomy" id="4565"/>
    <lineage>
        <taxon>Eukaryota</taxon>
        <taxon>Viridiplantae</taxon>
        <taxon>Streptophyta</taxon>
        <taxon>Embryophyta</taxon>
        <taxon>Tracheophyta</taxon>
        <taxon>Spermatophyta</taxon>
        <taxon>Magnoliopsida</taxon>
        <taxon>Liliopsida</taxon>
        <taxon>Poales</taxon>
        <taxon>Poaceae</taxon>
        <taxon>BOP clade</taxon>
        <taxon>Pooideae</taxon>
        <taxon>Triticodae</taxon>
        <taxon>Triticeae</taxon>
        <taxon>Triticinae</taxon>
        <taxon>Triticum</taxon>
    </lineage>
</organism>